<sequence length="362" mass="40865">MNYATFTDHSRIQWALMPSDPQQQQRRSGLKPTNLPLELQVQVLRQCSPKDLLALSQTCSTFQTILDDRADIWADARMYLGAPAPPGTLKDHGPVDSERAWAAYLFTGALDLLIDAPPDWALLYTQNWIKADEQNASKIRTFLSEEPFKELEVKVTFAQIMRTPTGRALFDAFRRDVEVIDYASWTLVLPSMLRELGLIASCILSASPRGFRPDELDRVICPDCCPDPTNFRHALNALPARISKRKWFALNTVTVGSLTHHYQEKHPGLLLVSPILRIPRLAYCTICLSAPGVQHCYHVPYNSRGLTCHERMCHGPINPGHVHKWLAPLPFGNPLVDVNQPSKLRSIIKRWFARVASETARA</sequence>
<feature type="non-terminal residue" evidence="2">
    <location>
        <position position="362"/>
    </location>
</feature>
<dbReference type="VEuPathDB" id="FungiDB:SCHCODRAFT_02749494"/>
<feature type="domain" description="F-box" evidence="1">
    <location>
        <begin position="29"/>
        <end position="76"/>
    </location>
</feature>
<accession>D8Q7H4</accession>
<dbReference type="SMART" id="SM00256">
    <property type="entry name" value="FBOX"/>
    <property type="match status" value="1"/>
</dbReference>
<proteinExistence type="predicted"/>
<dbReference type="PROSITE" id="PS50181">
    <property type="entry name" value="FBOX"/>
    <property type="match status" value="1"/>
</dbReference>
<dbReference type="Gene3D" id="1.20.1280.50">
    <property type="match status" value="1"/>
</dbReference>
<dbReference type="HOGENOM" id="CLU_765379_0_0_1"/>
<dbReference type="GeneID" id="9586677"/>
<dbReference type="AlphaFoldDB" id="D8Q7H4"/>
<reference evidence="2 3" key="1">
    <citation type="journal article" date="2010" name="Nat. Biotechnol.">
        <title>Genome sequence of the model mushroom Schizophyllum commune.</title>
        <authorList>
            <person name="Ohm R.A."/>
            <person name="de Jong J.F."/>
            <person name="Lugones L.G."/>
            <person name="Aerts A."/>
            <person name="Kothe E."/>
            <person name="Stajich J.E."/>
            <person name="de Vries R.P."/>
            <person name="Record E."/>
            <person name="Levasseur A."/>
            <person name="Baker S.E."/>
            <person name="Bartholomew K.A."/>
            <person name="Coutinho P.M."/>
            <person name="Erdmann S."/>
            <person name="Fowler T.J."/>
            <person name="Gathman A.C."/>
            <person name="Lombard V."/>
            <person name="Henrissat B."/>
            <person name="Knabe N."/>
            <person name="Kuees U."/>
            <person name="Lilly W.W."/>
            <person name="Lindquist E."/>
            <person name="Lucas S."/>
            <person name="Magnuson J.K."/>
            <person name="Piumi F."/>
            <person name="Raudaskoski M."/>
            <person name="Salamov A."/>
            <person name="Schmutz J."/>
            <person name="Schwarze F.W.M.R."/>
            <person name="vanKuyk P.A."/>
            <person name="Horton J.S."/>
            <person name="Grigoriev I.V."/>
            <person name="Woesten H.A.B."/>
        </authorList>
    </citation>
    <scope>NUCLEOTIDE SEQUENCE [LARGE SCALE GENOMIC DNA]</scope>
    <source>
        <strain evidence="3">H4-8 / FGSC 9210</strain>
    </source>
</reference>
<dbReference type="Pfam" id="PF12937">
    <property type="entry name" value="F-box-like"/>
    <property type="match status" value="1"/>
</dbReference>
<protein>
    <recommendedName>
        <fullName evidence="1">F-box domain-containing protein</fullName>
    </recommendedName>
</protein>
<dbReference type="EMBL" id="GL377307">
    <property type="protein sequence ID" value="EFI96420.1"/>
    <property type="molecule type" value="Genomic_DNA"/>
</dbReference>
<dbReference type="KEGG" id="scm:SCHCO_02749494"/>
<dbReference type="RefSeq" id="XP_003031323.1">
    <property type="nucleotide sequence ID" value="XM_003031277.1"/>
</dbReference>
<organism evidence="3">
    <name type="scientific">Schizophyllum commune (strain H4-8 / FGSC 9210)</name>
    <name type="common">Split gill fungus</name>
    <dbReference type="NCBI Taxonomy" id="578458"/>
    <lineage>
        <taxon>Eukaryota</taxon>
        <taxon>Fungi</taxon>
        <taxon>Dikarya</taxon>
        <taxon>Basidiomycota</taxon>
        <taxon>Agaricomycotina</taxon>
        <taxon>Agaricomycetes</taxon>
        <taxon>Agaricomycetidae</taxon>
        <taxon>Agaricales</taxon>
        <taxon>Schizophyllaceae</taxon>
        <taxon>Schizophyllum</taxon>
    </lineage>
</organism>
<evidence type="ECO:0000313" key="2">
    <source>
        <dbReference type="EMBL" id="EFI96420.1"/>
    </source>
</evidence>
<dbReference type="InterPro" id="IPR036047">
    <property type="entry name" value="F-box-like_dom_sf"/>
</dbReference>
<dbReference type="InParanoid" id="D8Q7H4"/>
<dbReference type="Proteomes" id="UP000007431">
    <property type="component" value="Unassembled WGS sequence"/>
</dbReference>
<gene>
    <name evidence="2" type="ORF">SCHCODRAFT_109755</name>
</gene>
<name>D8Q7H4_SCHCM</name>
<dbReference type="SUPFAM" id="SSF81383">
    <property type="entry name" value="F-box domain"/>
    <property type="match status" value="1"/>
</dbReference>
<evidence type="ECO:0000313" key="3">
    <source>
        <dbReference type="Proteomes" id="UP000007431"/>
    </source>
</evidence>
<dbReference type="InterPro" id="IPR001810">
    <property type="entry name" value="F-box_dom"/>
</dbReference>
<keyword evidence="3" id="KW-1185">Reference proteome</keyword>
<evidence type="ECO:0000259" key="1">
    <source>
        <dbReference type="PROSITE" id="PS50181"/>
    </source>
</evidence>
<dbReference type="OrthoDB" id="3023947at2759"/>